<proteinExistence type="predicted"/>
<protein>
    <submittedName>
        <fullName evidence="2">Signal peptidase</fullName>
    </submittedName>
</protein>
<feature type="non-terminal residue" evidence="2">
    <location>
        <position position="101"/>
    </location>
</feature>
<feature type="region of interest" description="Disordered" evidence="1">
    <location>
        <begin position="1"/>
        <end position="101"/>
    </location>
</feature>
<accession>A0A6J4HRV8</accession>
<dbReference type="AlphaFoldDB" id="A0A6J4HRV8"/>
<gene>
    <name evidence="2" type="ORF">AVDCRST_MAG41-893</name>
</gene>
<feature type="non-terminal residue" evidence="2">
    <location>
        <position position="1"/>
    </location>
</feature>
<feature type="compositionally biased region" description="Gly residues" evidence="1">
    <location>
        <begin position="48"/>
        <end position="57"/>
    </location>
</feature>
<reference evidence="2" key="1">
    <citation type="submission" date="2020-02" db="EMBL/GenBank/DDBJ databases">
        <authorList>
            <person name="Meier V. D."/>
        </authorList>
    </citation>
    <scope>NUCLEOTIDE SEQUENCE</scope>
    <source>
        <strain evidence="2">AVDCRST_MAG41</strain>
    </source>
</reference>
<name>A0A6J4HRV8_9ACTN</name>
<evidence type="ECO:0000256" key="1">
    <source>
        <dbReference type="SAM" id="MobiDB-lite"/>
    </source>
</evidence>
<evidence type="ECO:0000313" key="2">
    <source>
        <dbReference type="EMBL" id="CAA9230274.1"/>
    </source>
</evidence>
<feature type="compositionally biased region" description="Low complexity" evidence="1">
    <location>
        <begin position="10"/>
        <end position="22"/>
    </location>
</feature>
<sequence length="101" mass="10115">VDPTPPAAPAGPGRRPVDGADAAARRRAGGPARGPDPPGGPGHRPVPGGAGPAGGQARGPPGRRRLVDRGRQPAGHRRQPRVRPGRGPRPGPVPLPRGPPL</sequence>
<dbReference type="EMBL" id="CADCTP010000093">
    <property type="protein sequence ID" value="CAA9230274.1"/>
    <property type="molecule type" value="Genomic_DNA"/>
</dbReference>
<feature type="compositionally biased region" description="Basic residues" evidence="1">
    <location>
        <begin position="74"/>
        <end position="86"/>
    </location>
</feature>
<organism evidence="2">
    <name type="scientific">uncultured Mycobacteriales bacterium</name>
    <dbReference type="NCBI Taxonomy" id="581187"/>
    <lineage>
        <taxon>Bacteria</taxon>
        <taxon>Bacillati</taxon>
        <taxon>Actinomycetota</taxon>
        <taxon>Actinomycetes</taxon>
        <taxon>Mycobacteriales</taxon>
        <taxon>environmental samples</taxon>
    </lineage>
</organism>
<feature type="compositionally biased region" description="Pro residues" evidence="1">
    <location>
        <begin position="87"/>
        <end position="101"/>
    </location>
</feature>